<protein>
    <recommendedName>
        <fullName evidence="3">Immunoglobulin subtype domain-containing protein</fullName>
    </recommendedName>
</protein>
<reference evidence="1 2" key="1">
    <citation type="submission" date="2024-04" db="EMBL/GenBank/DDBJ databases">
        <authorList>
            <consortium name="Genoscope - CEA"/>
            <person name="William W."/>
        </authorList>
    </citation>
    <scope>NUCLEOTIDE SEQUENCE [LARGE SCALE GENOMIC DNA]</scope>
</reference>
<evidence type="ECO:0000313" key="2">
    <source>
        <dbReference type="Proteomes" id="UP001497497"/>
    </source>
</evidence>
<gene>
    <name evidence="1" type="ORF">GSLYS_00014320001</name>
</gene>
<keyword evidence="2" id="KW-1185">Reference proteome</keyword>
<name>A0AAV2I1Y2_LYMST</name>
<dbReference type="EMBL" id="CAXITT010000392">
    <property type="protein sequence ID" value="CAL1540671.1"/>
    <property type="molecule type" value="Genomic_DNA"/>
</dbReference>
<organism evidence="1 2">
    <name type="scientific">Lymnaea stagnalis</name>
    <name type="common">Great pond snail</name>
    <name type="synonym">Helix stagnalis</name>
    <dbReference type="NCBI Taxonomy" id="6523"/>
    <lineage>
        <taxon>Eukaryota</taxon>
        <taxon>Metazoa</taxon>
        <taxon>Spiralia</taxon>
        <taxon>Lophotrochozoa</taxon>
        <taxon>Mollusca</taxon>
        <taxon>Gastropoda</taxon>
        <taxon>Heterobranchia</taxon>
        <taxon>Euthyneura</taxon>
        <taxon>Panpulmonata</taxon>
        <taxon>Hygrophila</taxon>
        <taxon>Lymnaeoidea</taxon>
        <taxon>Lymnaeidae</taxon>
        <taxon>Lymnaea</taxon>
    </lineage>
</organism>
<dbReference type="AlphaFoldDB" id="A0AAV2I1Y2"/>
<evidence type="ECO:0000313" key="1">
    <source>
        <dbReference type="EMBL" id="CAL1540671.1"/>
    </source>
</evidence>
<evidence type="ECO:0008006" key="3">
    <source>
        <dbReference type="Google" id="ProtNLM"/>
    </source>
</evidence>
<dbReference type="Proteomes" id="UP001497497">
    <property type="component" value="Unassembled WGS sequence"/>
</dbReference>
<proteinExistence type="predicted"/>
<sequence length="163" mass="17940">MTCDHLHVNGTVPRCRFAALYLVYEPSEIKVPSGRDWTKDCHRTRDLLAIETYGCKIIVKNAKVADSGRYECQFGVFCDDNGPWTLFQGYSVVTVKEVTTTSISTVSTTDTTFIDWRLTETTTELPTGTTKKSDASSNFGKKTSIGLCLGIMTACQLALDCAS</sequence>
<accession>A0AAV2I1Y2</accession>
<comment type="caution">
    <text evidence="1">The sequence shown here is derived from an EMBL/GenBank/DDBJ whole genome shotgun (WGS) entry which is preliminary data.</text>
</comment>